<dbReference type="AlphaFoldDB" id="A0A1I4PDF6"/>
<sequence length="761" mass="86154">MSCGDTQAQRTRFLYEGLPASLPVSLAAGLVLVATHWTLLPAPLMLGWLALLSAAAGLRGILWAGFRRARRRGEDADPCWLQRFRLGALAMGIAWALGALLLTQSGDMAHQFLLAFAMAGISAGVLLTLATDRVSALLVVAPMLTALGLGMQLQEQGMPTVSGGIILLFLAFVALTSGRMQQRFEENFRLRQEAEEQRAHIRDNELRWRFALDGSGQGLWDWDLATGRVYYSPQWVRLLGHPHDPGRPSLELRQTHIHPEDRARVERALDRHLRGIVPRYECEYRMRRADGGLIWVHDRGRVVTRTPRGDALRFIGVLQDISRRKRVESALREERRLFATGPVALLVWEGMDKRRVIYASANIRDLLGYGPGELYADSFSFADLVHPQDMMQLLQDTPKPGQDQVEQSYRLRHRSGAYHWFYDITRADRDEQGRVLRLRGYLFDQTRIKRMEQALARSERRNRALLEALPDLVLRFDSQGRYLAWHAGNAGMLYVPPERFLHRSLFDVLPAAAAQRLYEGIHQVLLHGRMQVVEYTLEMEDGRHQSFEARLVRLGDDEVLAVVRDVTAQKQATERISHMAFHDALTQLPNRRLIQDRIRHAMEHGQRHGRYGALLFLDLDHFKALNDSHGHAVGDRLLQQVAARLKGCLRESDTVARLGGDEFVVLLEGLDRNESLARDQALQAGHKILKSLSLPYELGDLEYIATPSIGLCLFRGEGLEVDELMRRADRAMYQVKKAGRNGLRLFQATATPLPDNAAGRN</sequence>
<dbReference type="FunFam" id="3.30.70.270:FF:000001">
    <property type="entry name" value="Diguanylate cyclase domain protein"/>
    <property type="match status" value="1"/>
</dbReference>
<keyword evidence="2" id="KW-1133">Transmembrane helix</keyword>
<feature type="domain" description="PAS" evidence="3">
    <location>
        <begin position="355"/>
        <end position="389"/>
    </location>
</feature>
<comment type="cofactor">
    <cofactor evidence="1">
        <name>Mg(2+)</name>
        <dbReference type="ChEBI" id="CHEBI:18420"/>
    </cofactor>
</comment>
<gene>
    <name evidence="6" type="ORF">SAMN05421721_101195</name>
</gene>
<proteinExistence type="predicted"/>
<dbReference type="SUPFAM" id="SSF55073">
    <property type="entry name" value="Nucleotide cyclase"/>
    <property type="match status" value="1"/>
</dbReference>
<evidence type="ECO:0000259" key="4">
    <source>
        <dbReference type="PROSITE" id="PS50113"/>
    </source>
</evidence>
<dbReference type="NCBIfam" id="TIGR00254">
    <property type="entry name" value="GGDEF"/>
    <property type="match status" value="1"/>
</dbReference>
<dbReference type="RefSeq" id="WP_090483325.1">
    <property type="nucleotide sequence ID" value="NZ_FOUO01000001.1"/>
</dbReference>
<dbReference type="OrthoDB" id="9813913at2"/>
<keyword evidence="2" id="KW-0812">Transmembrane</keyword>
<dbReference type="Pfam" id="PF08448">
    <property type="entry name" value="PAS_4"/>
    <property type="match status" value="1"/>
</dbReference>
<feature type="transmembrane region" description="Helical" evidence="2">
    <location>
        <begin position="160"/>
        <end position="178"/>
    </location>
</feature>
<keyword evidence="7" id="KW-1185">Reference proteome</keyword>
<dbReference type="InterPro" id="IPR013655">
    <property type="entry name" value="PAS_fold_3"/>
</dbReference>
<dbReference type="InterPro" id="IPR000700">
    <property type="entry name" value="PAS-assoc_C"/>
</dbReference>
<dbReference type="SUPFAM" id="SSF55785">
    <property type="entry name" value="PYP-like sensor domain (PAS domain)"/>
    <property type="match status" value="3"/>
</dbReference>
<feature type="transmembrane region" description="Helical" evidence="2">
    <location>
        <begin position="20"/>
        <end position="39"/>
    </location>
</feature>
<dbReference type="SMART" id="SM00086">
    <property type="entry name" value="PAC"/>
    <property type="match status" value="3"/>
</dbReference>
<dbReference type="CDD" id="cd00130">
    <property type="entry name" value="PAS"/>
    <property type="match status" value="3"/>
</dbReference>
<evidence type="ECO:0000259" key="5">
    <source>
        <dbReference type="PROSITE" id="PS50887"/>
    </source>
</evidence>
<accession>A0A1I4PDF6</accession>
<dbReference type="NCBIfam" id="TIGR00229">
    <property type="entry name" value="sensory_box"/>
    <property type="match status" value="1"/>
</dbReference>
<dbReference type="Pfam" id="PF08447">
    <property type="entry name" value="PAS_3"/>
    <property type="match status" value="2"/>
</dbReference>
<dbReference type="InterPro" id="IPR043128">
    <property type="entry name" value="Rev_trsase/Diguanyl_cyclase"/>
</dbReference>
<name>A0A1I4PDF6_ECTMO</name>
<dbReference type="PROSITE" id="PS50887">
    <property type="entry name" value="GGDEF"/>
    <property type="match status" value="1"/>
</dbReference>
<dbReference type="SMART" id="SM00091">
    <property type="entry name" value="PAS"/>
    <property type="match status" value="3"/>
</dbReference>
<dbReference type="PANTHER" id="PTHR44757">
    <property type="entry name" value="DIGUANYLATE CYCLASE DGCP"/>
    <property type="match status" value="1"/>
</dbReference>
<dbReference type="InterPro" id="IPR001610">
    <property type="entry name" value="PAC"/>
</dbReference>
<dbReference type="STRING" id="195064.SAMN05421721_101195"/>
<dbReference type="InterPro" id="IPR013656">
    <property type="entry name" value="PAS_4"/>
</dbReference>
<evidence type="ECO:0000313" key="6">
    <source>
        <dbReference type="EMBL" id="SFM25804.1"/>
    </source>
</evidence>
<evidence type="ECO:0000256" key="2">
    <source>
        <dbReference type="SAM" id="Phobius"/>
    </source>
</evidence>
<dbReference type="Pfam" id="PF00990">
    <property type="entry name" value="GGDEF"/>
    <property type="match status" value="1"/>
</dbReference>
<feature type="domain" description="GGDEF" evidence="5">
    <location>
        <begin position="610"/>
        <end position="748"/>
    </location>
</feature>
<protein>
    <submittedName>
        <fullName evidence="6">PAS domain S-box-containing protein/diguanylate cyclase (GGDEF) domain-containing protein</fullName>
    </submittedName>
</protein>
<feature type="domain" description="PAC" evidence="4">
    <location>
        <begin position="280"/>
        <end position="333"/>
    </location>
</feature>
<feature type="transmembrane region" description="Helical" evidence="2">
    <location>
        <begin position="109"/>
        <end position="129"/>
    </location>
</feature>
<dbReference type="InterPro" id="IPR000014">
    <property type="entry name" value="PAS"/>
</dbReference>
<dbReference type="EMBL" id="FOUO01000001">
    <property type="protein sequence ID" value="SFM25804.1"/>
    <property type="molecule type" value="Genomic_DNA"/>
</dbReference>
<dbReference type="InterPro" id="IPR029787">
    <property type="entry name" value="Nucleotide_cyclase"/>
</dbReference>
<dbReference type="InterPro" id="IPR052155">
    <property type="entry name" value="Biofilm_reg_signaling"/>
</dbReference>
<feature type="domain" description="PAS" evidence="3">
    <location>
        <begin position="458"/>
        <end position="528"/>
    </location>
</feature>
<dbReference type="Proteomes" id="UP000199556">
    <property type="component" value="Unassembled WGS sequence"/>
</dbReference>
<dbReference type="GO" id="GO:0003824">
    <property type="term" value="F:catalytic activity"/>
    <property type="evidence" value="ECO:0007669"/>
    <property type="project" value="UniProtKB-ARBA"/>
</dbReference>
<dbReference type="CDD" id="cd01949">
    <property type="entry name" value="GGDEF"/>
    <property type="match status" value="1"/>
</dbReference>
<dbReference type="Gene3D" id="3.30.70.270">
    <property type="match status" value="1"/>
</dbReference>
<dbReference type="InterPro" id="IPR035965">
    <property type="entry name" value="PAS-like_dom_sf"/>
</dbReference>
<dbReference type="PANTHER" id="PTHR44757:SF2">
    <property type="entry name" value="BIOFILM ARCHITECTURE MAINTENANCE PROTEIN MBAA"/>
    <property type="match status" value="1"/>
</dbReference>
<evidence type="ECO:0000256" key="1">
    <source>
        <dbReference type="ARBA" id="ARBA00001946"/>
    </source>
</evidence>
<feature type="domain" description="PAC" evidence="4">
    <location>
        <begin position="405"/>
        <end position="457"/>
    </location>
</feature>
<reference evidence="6 7" key="1">
    <citation type="submission" date="2016-10" db="EMBL/GenBank/DDBJ databases">
        <authorList>
            <person name="de Groot N.N."/>
        </authorList>
    </citation>
    <scope>NUCLEOTIDE SEQUENCE [LARGE SCALE GENOMIC DNA]</scope>
    <source>
        <strain evidence="6 7">DSM 4180</strain>
    </source>
</reference>
<keyword evidence="2" id="KW-0472">Membrane</keyword>
<feature type="transmembrane region" description="Helical" evidence="2">
    <location>
        <begin position="86"/>
        <end position="103"/>
    </location>
</feature>
<dbReference type="PROSITE" id="PS50112">
    <property type="entry name" value="PAS"/>
    <property type="match status" value="2"/>
</dbReference>
<evidence type="ECO:0000313" key="7">
    <source>
        <dbReference type="Proteomes" id="UP000199556"/>
    </source>
</evidence>
<dbReference type="SMART" id="SM00267">
    <property type="entry name" value="GGDEF"/>
    <property type="match status" value="1"/>
</dbReference>
<organism evidence="6 7">
    <name type="scientific">Ectothiorhodospira mobilis</name>
    <dbReference type="NCBI Taxonomy" id="195064"/>
    <lineage>
        <taxon>Bacteria</taxon>
        <taxon>Pseudomonadati</taxon>
        <taxon>Pseudomonadota</taxon>
        <taxon>Gammaproteobacteria</taxon>
        <taxon>Chromatiales</taxon>
        <taxon>Ectothiorhodospiraceae</taxon>
        <taxon>Ectothiorhodospira</taxon>
    </lineage>
</organism>
<feature type="transmembrane region" description="Helical" evidence="2">
    <location>
        <begin position="45"/>
        <end position="66"/>
    </location>
</feature>
<dbReference type="Gene3D" id="3.30.450.20">
    <property type="entry name" value="PAS domain"/>
    <property type="match status" value="3"/>
</dbReference>
<dbReference type="PROSITE" id="PS50113">
    <property type="entry name" value="PAC"/>
    <property type="match status" value="2"/>
</dbReference>
<evidence type="ECO:0000259" key="3">
    <source>
        <dbReference type="PROSITE" id="PS50112"/>
    </source>
</evidence>
<dbReference type="InterPro" id="IPR000160">
    <property type="entry name" value="GGDEF_dom"/>
</dbReference>